<evidence type="ECO:0000256" key="2">
    <source>
        <dbReference type="ARBA" id="ARBA00022692"/>
    </source>
</evidence>
<dbReference type="Gene3D" id="1.20.120.550">
    <property type="entry name" value="Membrane associated eicosanoid/glutathione metabolism-like domain"/>
    <property type="match status" value="1"/>
</dbReference>
<comment type="subcellular location">
    <subcellularLocation>
        <location evidence="1">Membrane</location>
    </subcellularLocation>
</comment>
<dbReference type="Pfam" id="PF01124">
    <property type="entry name" value="MAPEG"/>
    <property type="match status" value="1"/>
</dbReference>
<dbReference type="InterPro" id="IPR001129">
    <property type="entry name" value="Membr-assoc_MAPEG"/>
</dbReference>
<evidence type="ECO:0000256" key="1">
    <source>
        <dbReference type="ARBA" id="ARBA00004370"/>
    </source>
</evidence>
<dbReference type="OrthoDB" id="2122304at2759"/>
<dbReference type="GO" id="GO:0016020">
    <property type="term" value="C:membrane"/>
    <property type="evidence" value="ECO:0007669"/>
    <property type="project" value="UniProtKB-SubCell"/>
</dbReference>
<accession>A0A2A9NK53</accession>
<keyword evidence="4" id="KW-0472">Membrane</keyword>
<dbReference type="PANTHER" id="PTHR35371:SF1">
    <property type="entry name" value="BLR7753 PROTEIN"/>
    <property type="match status" value="1"/>
</dbReference>
<evidence type="ECO:0008006" key="7">
    <source>
        <dbReference type="Google" id="ProtNLM"/>
    </source>
</evidence>
<dbReference type="EMBL" id="KZ302054">
    <property type="protein sequence ID" value="PFH48681.1"/>
    <property type="molecule type" value="Genomic_DNA"/>
</dbReference>
<dbReference type="Proteomes" id="UP000242287">
    <property type="component" value="Unassembled WGS sequence"/>
</dbReference>
<dbReference type="SUPFAM" id="SSF161084">
    <property type="entry name" value="MAPEG domain-like"/>
    <property type="match status" value="1"/>
</dbReference>
<evidence type="ECO:0000313" key="6">
    <source>
        <dbReference type="Proteomes" id="UP000242287"/>
    </source>
</evidence>
<name>A0A2A9NK53_9AGAR</name>
<keyword evidence="3" id="KW-1133">Transmembrane helix</keyword>
<sequence length="129" mass="14554">MFANTAISIYSIPIVWFSAFYPHTLAFLSINNAIGWKNVQPRSNLGRLQESKKVTAEQVARINRMEGAHMNGIESFPIWVAAVLAGHVAKLDQGYLNKISLLYIATRLAYNHVYIGHTKEGNSWLRYST</sequence>
<gene>
    <name evidence="5" type="ORF">AMATHDRAFT_149366</name>
</gene>
<evidence type="ECO:0000256" key="3">
    <source>
        <dbReference type="ARBA" id="ARBA00022989"/>
    </source>
</evidence>
<keyword evidence="2" id="KW-0812">Transmembrane</keyword>
<reference evidence="5 6" key="1">
    <citation type="submission" date="2014-02" db="EMBL/GenBank/DDBJ databases">
        <title>Transposable element dynamics among asymbiotic and ectomycorrhizal Amanita fungi.</title>
        <authorList>
            <consortium name="DOE Joint Genome Institute"/>
            <person name="Hess J."/>
            <person name="Skrede I."/>
            <person name="Wolfe B."/>
            <person name="LaButti K."/>
            <person name="Ohm R.A."/>
            <person name="Grigoriev I.V."/>
            <person name="Pringle A."/>
        </authorList>
    </citation>
    <scope>NUCLEOTIDE SEQUENCE [LARGE SCALE GENOMIC DNA]</scope>
    <source>
        <strain evidence="5 6">SKay4041</strain>
    </source>
</reference>
<proteinExistence type="predicted"/>
<protein>
    <recommendedName>
        <fullName evidence="7">MAPEG family protein</fullName>
    </recommendedName>
</protein>
<dbReference type="AlphaFoldDB" id="A0A2A9NK53"/>
<evidence type="ECO:0000256" key="4">
    <source>
        <dbReference type="ARBA" id="ARBA00023136"/>
    </source>
</evidence>
<organism evidence="5 6">
    <name type="scientific">Amanita thiersii Skay4041</name>
    <dbReference type="NCBI Taxonomy" id="703135"/>
    <lineage>
        <taxon>Eukaryota</taxon>
        <taxon>Fungi</taxon>
        <taxon>Dikarya</taxon>
        <taxon>Basidiomycota</taxon>
        <taxon>Agaricomycotina</taxon>
        <taxon>Agaricomycetes</taxon>
        <taxon>Agaricomycetidae</taxon>
        <taxon>Agaricales</taxon>
        <taxon>Pluteineae</taxon>
        <taxon>Amanitaceae</taxon>
        <taxon>Amanita</taxon>
    </lineage>
</organism>
<evidence type="ECO:0000313" key="5">
    <source>
        <dbReference type="EMBL" id="PFH48681.1"/>
    </source>
</evidence>
<keyword evidence="6" id="KW-1185">Reference proteome</keyword>
<dbReference type="InterPro" id="IPR023352">
    <property type="entry name" value="MAPEG-like_dom_sf"/>
</dbReference>
<dbReference type="PANTHER" id="PTHR35371">
    <property type="entry name" value="INNER MEMBRANE PROTEIN"/>
    <property type="match status" value="1"/>
</dbReference>